<evidence type="ECO:0000256" key="6">
    <source>
        <dbReference type="ARBA" id="ARBA00022741"/>
    </source>
</evidence>
<dbReference type="Pfam" id="PF12698">
    <property type="entry name" value="ABC2_membrane_3"/>
    <property type="match status" value="2"/>
</dbReference>
<feature type="transmembrane region" description="Helical" evidence="11">
    <location>
        <begin position="374"/>
        <end position="396"/>
    </location>
</feature>
<feature type="transmembrane region" description="Helical" evidence="11">
    <location>
        <begin position="1027"/>
        <end position="1045"/>
    </location>
</feature>
<evidence type="ECO:0000256" key="11">
    <source>
        <dbReference type="SAM" id="Phobius"/>
    </source>
</evidence>
<keyword evidence="7 13" id="KW-0067">ATP-binding</keyword>
<organism evidence="13 14">
    <name type="scientific">Beauveria bassiana</name>
    <name type="common">White muscardine disease fungus</name>
    <name type="synonym">Tritirachium shiotae</name>
    <dbReference type="NCBI Taxonomy" id="176275"/>
    <lineage>
        <taxon>Eukaryota</taxon>
        <taxon>Fungi</taxon>
        <taxon>Dikarya</taxon>
        <taxon>Ascomycota</taxon>
        <taxon>Pezizomycotina</taxon>
        <taxon>Sordariomycetes</taxon>
        <taxon>Hypocreomycetidae</taxon>
        <taxon>Hypocreales</taxon>
        <taxon>Cordycipitaceae</taxon>
        <taxon>Beauveria</taxon>
    </lineage>
</organism>
<dbReference type="GO" id="GO:0005319">
    <property type="term" value="F:lipid transporter activity"/>
    <property type="evidence" value="ECO:0007669"/>
    <property type="project" value="TreeGrafter"/>
</dbReference>
<evidence type="ECO:0000256" key="2">
    <source>
        <dbReference type="ARBA" id="ARBA00008869"/>
    </source>
</evidence>
<dbReference type="EMBL" id="MRVG01000012">
    <property type="protein sequence ID" value="PMB64546.1"/>
    <property type="molecule type" value="Genomic_DNA"/>
</dbReference>
<evidence type="ECO:0000256" key="9">
    <source>
        <dbReference type="ARBA" id="ARBA00023136"/>
    </source>
</evidence>
<evidence type="ECO:0000313" key="13">
    <source>
        <dbReference type="EMBL" id="PMB64546.1"/>
    </source>
</evidence>
<evidence type="ECO:0000256" key="4">
    <source>
        <dbReference type="ARBA" id="ARBA00022692"/>
    </source>
</evidence>
<proteinExistence type="inferred from homology"/>
<feature type="compositionally biased region" description="Basic and acidic residues" evidence="10">
    <location>
        <begin position="780"/>
        <end position="808"/>
    </location>
</feature>
<feature type="compositionally biased region" description="Polar residues" evidence="10">
    <location>
        <begin position="810"/>
        <end position="819"/>
    </location>
</feature>
<keyword evidence="3" id="KW-0813">Transport</keyword>
<dbReference type="PANTHER" id="PTHR19229">
    <property type="entry name" value="ATP-BINDING CASSETTE TRANSPORTER SUBFAMILY A ABCA"/>
    <property type="match status" value="1"/>
</dbReference>
<protein>
    <submittedName>
        <fullName evidence="13">ATP-binding cassette sub-family A member 3</fullName>
    </submittedName>
</protein>
<keyword evidence="5" id="KW-0677">Repeat</keyword>
<feature type="region of interest" description="Disordered" evidence="10">
    <location>
        <begin position="1551"/>
        <end position="1656"/>
    </location>
</feature>
<feature type="transmembrane region" description="Helical" evidence="11">
    <location>
        <begin position="1170"/>
        <end position="1196"/>
    </location>
</feature>
<evidence type="ECO:0000256" key="8">
    <source>
        <dbReference type="ARBA" id="ARBA00022989"/>
    </source>
</evidence>
<dbReference type="PROSITE" id="PS50893">
    <property type="entry name" value="ABC_TRANSPORTER_2"/>
    <property type="match status" value="2"/>
</dbReference>
<keyword evidence="4 11" id="KW-0812">Transmembrane</keyword>
<feature type="transmembrane region" description="Helical" evidence="11">
    <location>
        <begin position="350"/>
        <end position="368"/>
    </location>
</feature>
<evidence type="ECO:0000313" key="14">
    <source>
        <dbReference type="Proteomes" id="UP000235728"/>
    </source>
</evidence>
<feature type="transmembrane region" description="Helical" evidence="11">
    <location>
        <begin position="20"/>
        <end position="41"/>
    </location>
</feature>
<feature type="transmembrane region" description="Helical" evidence="11">
    <location>
        <begin position="417"/>
        <end position="444"/>
    </location>
</feature>
<sequence>MALKRQIWTLMRKNFRCLVLRHYLILSAMAVLVPIVLSIFFSSARNLFVPPATFGIGDVRPLMPIKDALQRGSDAGRTKLILVNNGHAGGNIDKVLNDVANIVQNANAGVAVVRVSNEKEIPGQCRSTLRGVTACFNAIVFRSSPDEGNGAIWNYTIRTDAAFYQEPMRIRVDKGDNVEQIYMIPTQHMVDRAIAKIANPSQQDPLASVQEKAFTSHTGEERLAQTRRLYHKSIINFMGVAFITTILWISYHLTGYIATERETGMSQLIDAMMPVRKPWMAMFVRLLAHHWSFSLLYAPGWLAGSLIIRHGVYTNTSYVILIVLHILAGLAFASMSIMIACFFKKAQLSGIAATLSMLLLGILAQALTKPGTEVVTSLSVLFAPCAYVFAIIHMSWFERYGKPASLTSIQPQADFQLPGIFFWIMLTIQIFAYFLIGAAFEYYFHGTSTEGRKITNNAASMPDDAVQLRSFTKIYHPGLFSRLFSRHFSRLFSLASKNSAESVLAVDRLTLNVGRGQIVCLLGANGSGKSTTLDAIAGLHRLTSGSITIDGTGGLGIAPQKNVLWDDLNVTEHLRIFNQLKSPKNPASKAEIDKLIEAIDLGPKRTALAKTLSGGQKRKLQLGMMLTGGSAVCCVDEVSSGIDPLSRRKLWDILLAERGKRTMILTTHFLDEADLLADHIAILSKGTLRAEGSSVELKDKLGGGYRVMIHKSATKNTLPSVEGVKKTDAFDQVTYVSPSSGLAAAVIKKLEDAQGSDYRFSSPTIEDVFLQVAEEIKDEEAFRTDQQSTEKKQPMEKKQPTETTHDIDDNSQNEQQPQGLQLMDGKQVGYLRQTYIMFAKRIIILKRNWPTYAIAFGIPILAAGLTSLFVSNGTLQGCAPEDQVSNHGTEDAFGQILDTGGDRLTFLAGPRSKVSLTNLARLFRPILNGSTDGAAAGSVFLTRLRLVDTFDDYSNYIANNPRNVTMGFWLGDDNSKPTFAWVANLFITSSILSQQLLDVLQTNTSIATTWSAFDTPFNPSIGNALNLVIYMCIALAVYPAFFALYPSNERRRFVRALQYSNGVRPLPLWLAYLVFDFIVALASSAIGTGIWAALSKVWYNIDYVFVVLFLYGLCSIIFSYIISLFAKSQLGAFAWSAVVQAIFMLVYLIIYVCVLTYVDASKIDNALRTSYFLLALFSPIISATRALFIATNLFSISCDGNELSRSPQGLNYYGGPILYLIVQSIGLFLMLLWLDSGSPLSWLPPIFSRSRPAKDLETVDQDVLDEQERLSGPGAQGDGLRVYHLTKSFGKNTAVDNVSFGIRHGEVFALLGPNGAGKSTTISVIRGDLKPSRNGGDVFIEDVSVTKSLALARTNLGVCPQVDALDAMTVREHLEFYARVRGIPDIEHNVSAIMAAVGLGAFETRMAHNLSGGNKRKLSLGIALMGNPAVVLLDEPSSGLDAAAKRVMWKTLAATSRGRSILLTTHSMEEADALAGRAGILAGRMRALGTPDELRHRFGDLIYVHLVAASAPRTPEAEMDTIIAWVRRTLPSAQVDDKTYHGQLRFTVRARDVLDRTGRPPPPTRIRNESEDAATAAPHDSGSADSESATPCDSGVTGSESVTPHDSELGTPHDSGVTGSESVTPHDSGDSGSVTPRNSGSATAHDSGSATPRNSGSAVGSLVVLLEENRAQLGISNYSVAPTGLDQVFLSIVGQHNVQEENA</sequence>
<dbReference type="PROSITE" id="PS00211">
    <property type="entry name" value="ABC_TRANSPORTER_1"/>
    <property type="match status" value="2"/>
</dbReference>
<dbReference type="InterPro" id="IPR027417">
    <property type="entry name" value="P-loop_NTPase"/>
</dbReference>
<feature type="transmembrane region" description="Helical" evidence="11">
    <location>
        <begin position="1133"/>
        <end position="1158"/>
    </location>
</feature>
<evidence type="ECO:0000256" key="3">
    <source>
        <dbReference type="ARBA" id="ARBA00022448"/>
    </source>
</evidence>
<dbReference type="Proteomes" id="UP000235728">
    <property type="component" value="Unassembled WGS sequence"/>
</dbReference>
<dbReference type="PANTHER" id="PTHR19229:SF36">
    <property type="entry name" value="ATP-BINDING CASSETTE SUB-FAMILY A MEMBER 2"/>
    <property type="match status" value="1"/>
</dbReference>
<feature type="transmembrane region" description="Helical" evidence="11">
    <location>
        <begin position="1103"/>
        <end position="1126"/>
    </location>
</feature>
<dbReference type="Gene3D" id="3.40.50.300">
    <property type="entry name" value="P-loop containing nucleotide triphosphate hydrolases"/>
    <property type="match status" value="2"/>
</dbReference>
<dbReference type="InterPro" id="IPR017871">
    <property type="entry name" value="ABC_transporter-like_CS"/>
</dbReference>
<dbReference type="OMA" id="WKNWIVL"/>
<feature type="transmembrane region" description="Helical" evidence="11">
    <location>
        <begin position="1217"/>
        <end position="1234"/>
    </location>
</feature>
<comment type="caution">
    <text evidence="13">The sequence shown here is derived from an EMBL/GenBank/DDBJ whole genome shotgun (WGS) entry which is preliminary data.</text>
</comment>
<dbReference type="InterPro" id="IPR003593">
    <property type="entry name" value="AAA+_ATPase"/>
</dbReference>
<feature type="transmembrane region" description="Helical" evidence="11">
    <location>
        <begin position="279"/>
        <end position="298"/>
    </location>
</feature>
<keyword evidence="6" id="KW-0547">Nucleotide-binding</keyword>
<dbReference type="InterPro" id="IPR026082">
    <property type="entry name" value="ABCA"/>
</dbReference>
<dbReference type="GO" id="GO:0005524">
    <property type="term" value="F:ATP binding"/>
    <property type="evidence" value="ECO:0007669"/>
    <property type="project" value="UniProtKB-KW"/>
</dbReference>
<feature type="transmembrane region" description="Helical" evidence="11">
    <location>
        <begin position="318"/>
        <end position="343"/>
    </location>
</feature>
<feature type="transmembrane region" description="Helical" evidence="11">
    <location>
        <begin position="1066"/>
        <end position="1091"/>
    </location>
</feature>
<feature type="compositionally biased region" description="Polar residues" evidence="10">
    <location>
        <begin position="1617"/>
        <end position="1656"/>
    </location>
</feature>
<dbReference type="SMART" id="SM00382">
    <property type="entry name" value="AAA"/>
    <property type="match status" value="2"/>
</dbReference>
<dbReference type="Pfam" id="PF00005">
    <property type="entry name" value="ABC_tran"/>
    <property type="match status" value="2"/>
</dbReference>
<comment type="subcellular location">
    <subcellularLocation>
        <location evidence="1">Membrane</location>
        <topology evidence="1">Multi-pass membrane protein</topology>
    </subcellularLocation>
</comment>
<dbReference type="GO" id="GO:0016020">
    <property type="term" value="C:membrane"/>
    <property type="evidence" value="ECO:0007669"/>
    <property type="project" value="UniProtKB-SubCell"/>
</dbReference>
<evidence type="ECO:0000256" key="5">
    <source>
        <dbReference type="ARBA" id="ARBA00022737"/>
    </source>
</evidence>
<feature type="domain" description="ABC transporter" evidence="12">
    <location>
        <begin position="489"/>
        <end position="710"/>
    </location>
</feature>
<dbReference type="InterPro" id="IPR013525">
    <property type="entry name" value="ABC2_TM"/>
</dbReference>
<evidence type="ECO:0000256" key="10">
    <source>
        <dbReference type="SAM" id="MobiDB-lite"/>
    </source>
</evidence>
<dbReference type="SUPFAM" id="SSF52540">
    <property type="entry name" value="P-loop containing nucleoside triphosphate hydrolases"/>
    <property type="match status" value="2"/>
</dbReference>
<dbReference type="GO" id="GO:0140359">
    <property type="term" value="F:ABC-type transporter activity"/>
    <property type="evidence" value="ECO:0007669"/>
    <property type="project" value="InterPro"/>
</dbReference>
<feature type="domain" description="ABC transporter" evidence="12">
    <location>
        <begin position="1280"/>
        <end position="1507"/>
    </location>
</feature>
<comment type="similarity">
    <text evidence="2">Belongs to the ABC transporter superfamily. ABCA family.</text>
</comment>
<keyword evidence="9 11" id="KW-0472">Membrane</keyword>
<keyword evidence="8 11" id="KW-1133">Transmembrane helix</keyword>
<dbReference type="InterPro" id="IPR003439">
    <property type="entry name" value="ABC_transporter-like_ATP-bd"/>
</dbReference>
<dbReference type="GO" id="GO:0016887">
    <property type="term" value="F:ATP hydrolysis activity"/>
    <property type="evidence" value="ECO:0007669"/>
    <property type="project" value="InterPro"/>
</dbReference>
<evidence type="ECO:0000256" key="1">
    <source>
        <dbReference type="ARBA" id="ARBA00004141"/>
    </source>
</evidence>
<dbReference type="FunFam" id="3.40.50.300:FF:001345">
    <property type="entry name" value="Related to ABC transporter"/>
    <property type="match status" value="1"/>
</dbReference>
<name>A0A2N6NBB9_BEABA</name>
<accession>A0A2N6NBB9</accession>
<dbReference type="CDD" id="cd03263">
    <property type="entry name" value="ABC_subfamily_A"/>
    <property type="match status" value="2"/>
</dbReference>
<feature type="region of interest" description="Disordered" evidence="10">
    <location>
        <begin position="780"/>
        <end position="821"/>
    </location>
</feature>
<reference evidence="13 14" key="1">
    <citation type="journal article" date="2016" name="Appl. Microbiol. Biotechnol.">
        <title>Characterization of T-DNA insertion mutants with decreased virulence in the entomopathogenic fungus Beauveria bassiana JEF-007.</title>
        <authorList>
            <person name="Kim S."/>
            <person name="Lee S.J."/>
            <person name="Nai Y.S."/>
            <person name="Yu J.S."/>
            <person name="Lee M.R."/>
            <person name="Yang Y.T."/>
            <person name="Kim J.S."/>
        </authorList>
    </citation>
    <scope>NUCLEOTIDE SEQUENCE [LARGE SCALE GENOMIC DNA]</scope>
    <source>
        <strain evidence="13 14">JEF-007</strain>
    </source>
</reference>
<gene>
    <name evidence="13" type="primary">ABCA3</name>
    <name evidence="13" type="ORF">BM221_009385</name>
</gene>
<feature type="transmembrane region" description="Helical" evidence="11">
    <location>
        <begin position="234"/>
        <end position="258"/>
    </location>
</feature>
<evidence type="ECO:0000256" key="7">
    <source>
        <dbReference type="ARBA" id="ARBA00022840"/>
    </source>
</evidence>
<evidence type="ECO:0000259" key="12">
    <source>
        <dbReference type="PROSITE" id="PS50893"/>
    </source>
</evidence>
<feature type="compositionally biased region" description="Polar residues" evidence="10">
    <location>
        <begin position="1583"/>
        <end position="1602"/>
    </location>
</feature>